<evidence type="ECO:0000313" key="2">
    <source>
        <dbReference type="Proteomes" id="UP000263486"/>
    </source>
</evidence>
<protein>
    <submittedName>
        <fullName evidence="1">Uncharacterized protein</fullName>
    </submittedName>
</protein>
<gene>
    <name evidence="1" type="ORF">DYH56_10285</name>
</gene>
<reference evidence="1 2" key="1">
    <citation type="submission" date="2018-08" db="EMBL/GenBank/DDBJ databases">
        <title>Draft genome sequence of Psychrilyobacter sp. strain SD5 isolated from Black Sea water.</title>
        <authorList>
            <person name="Yadav S."/>
            <person name="Villanueva L."/>
            <person name="Damste J.S.S."/>
        </authorList>
    </citation>
    <scope>NUCLEOTIDE SEQUENCE [LARGE SCALE GENOMIC DNA]</scope>
    <source>
        <strain evidence="1 2">SD5</strain>
    </source>
</reference>
<organism evidence="1 2">
    <name type="scientific">Psychrilyobacter piezotolerans</name>
    <dbReference type="NCBI Taxonomy" id="2293438"/>
    <lineage>
        <taxon>Bacteria</taxon>
        <taxon>Fusobacteriati</taxon>
        <taxon>Fusobacteriota</taxon>
        <taxon>Fusobacteriia</taxon>
        <taxon>Fusobacteriales</taxon>
        <taxon>Fusobacteriaceae</taxon>
        <taxon>Psychrilyobacter</taxon>
    </lineage>
</organism>
<evidence type="ECO:0000313" key="1">
    <source>
        <dbReference type="EMBL" id="REI40682.1"/>
    </source>
</evidence>
<dbReference type="Proteomes" id="UP000263486">
    <property type="component" value="Unassembled WGS sequence"/>
</dbReference>
<accession>A0ABX9KG56</accession>
<sequence>MAELRIPREDERTEIEKQYECVRKGCIYVEALLSVSYSMFSSTSVPRVRCTAGNFYLNPQSKICGNFCKSL</sequence>
<proteinExistence type="predicted"/>
<keyword evidence="2" id="KW-1185">Reference proteome</keyword>
<dbReference type="RefSeq" id="WP_114642781.1">
    <property type="nucleotide sequence ID" value="NZ_JAACIO010000025.1"/>
</dbReference>
<comment type="caution">
    <text evidence="1">The sequence shown here is derived from an EMBL/GenBank/DDBJ whole genome shotgun (WGS) entry which is preliminary data.</text>
</comment>
<name>A0ABX9KG56_9FUSO</name>
<dbReference type="EMBL" id="QUAJ01000017">
    <property type="protein sequence ID" value="REI40682.1"/>
    <property type="molecule type" value="Genomic_DNA"/>
</dbReference>